<dbReference type="PROSITE" id="PS00491">
    <property type="entry name" value="PROLINE_PEPTIDASE"/>
    <property type="match status" value="1"/>
</dbReference>
<protein>
    <submittedName>
        <fullName evidence="10">Xaa-Pro dipeptidase</fullName>
        <ecNumber evidence="10">3.4.13.9</ecNumber>
    </submittedName>
</protein>
<keyword evidence="11" id="KW-1185">Reference proteome</keyword>
<dbReference type="GO" id="GO:0046872">
    <property type="term" value="F:metal ion binding"/>
    <property type="evidence" value="ECO:0007669"/>
    <property type="project" value="UniProtKB-KW"/>
</dbReference>
<dbReference type="GO" id="GO:0006508">
    <property type="term" value="P:proteolysis"/>
    <property type="evidence" value="ECO:0007669"/>
    <property type="project" value="UniProtKB-KW"/>
</dbReference>
<dbReference type="GO" id="GO:0004177">
    <property type="term" value="F:aminopeptidase activity"/>
    <property type="evidence" value="ECO:0007669"/>
    <property type="project" value="TreeGrafter"/>
</dbReference>
<dbReference type="EC" id="3.4.13.9" evidence="10"/>
<name>A0A8J7U1N4_9BACT</name>
<comment type="similarity">
    <text evidence="7">Belongs to the peptidase M24B family.</text>
</comment>
<dbReference type="Gene3D" id="3.40.350.10">
    <property type="entry name" value="Creatinase/prolidase N-terminal domain"/>
    <property type="match status" value="1"/>
</dbReference>
<comment type="caution">
    <text evidence="10">The sequence shown here is derived from an EMBL/GenBank/DDBJ whole genome shotgun (WGS) entry which is preliminary data.</text>
</comment>
<dbReference type="GO" id="GO:0008237">
    <property type="term" value="F:metallopeptidase activity"/>
    <property type="evidence" value="ECO:0007669"/>
    <property type="project" value="UniProtKB-KW"/>
</dbReference>
<keyword evidence="5" id="KW-0482">Metalloprotease</keyword>
<evidence type="ECO:0000256" key="1">
    <source>
        <dbReference type="ARBA" id="ARBA00001936"/>
    </source>
</evidence>
<dbReference type="PANTHER" id="PTHR43226:SF8">
    <property type="entry name" value="XAA-PRO DIPEPTIDASE"/>
    <property type="match status" value="1"/>
</dbReference>
<dbReference type="GO" id="GO:0102009">
    <property type="term" value="F:proline dipeptidase activity"/>
    <property type="evidence" value="ECO:0007669"/>
    <property type="project" value="UniProtKB-EC"/>
</dbReference>
<evidence type="ECO:0000313" key="10">
    <source>
        <dbReference type="EMBL" id="MBO1316859.1"/>
    </source>
</evidence>
<dbReference type="InterPro" id="IPR048819">
    <property type="entry name" value="PepQ_N"/>
</dbReference>
<dbReference type="InterPro" id="IPR052433">
    <property type="entry name" value="X-Pro_dipept-like"/>
</dbReference>
<gene>
    <name evidence="10" type="primary">pepQ</name>
    <name evidence="10" type="ORF">J3U88_00205</name>
</gene>
<evidence type="ECO:0000313" key="11">
    <source>
        <dbReference type="Proteomes" id="UP000664417"/>
    </source>
</evidence>
<dbReference type="SUPFAM" id="SSF55920">
    <property type="entry name" value="Creatinase/aminopeptidase"/>
    <property type="match status" value="1"/>
</dbReference>
<dbReference type="Pfam" id="PF00557">
    <property type="entry name" value="Peptidase_M24"/>
    <property type="match status" value="1"/>
</dbReference>
<reference evidence="10" key="1">
    <citation type="submission" date="2021-03" db="EMBL/GenBank/DDBJ databases">
        <authorList>
            <person name="Wang G."/>
        </authorList>
    </citation>
    <scope>NUCLEOTIDE SEQUENCE</scope>
    <source>
        <strain evidence="10">KCTC 12899</strain>
    </source>
</reference>
<keyword evidence="6" id="KW-0464">Manganese</keyword>
<dbReference type="NCBIfam" id="NF010133">
    <property type="entry name" value="PRK13607.1"/>
    <property type="match status" value="1"/>
</dbReference>
<evidence type="ECO:0000256" key="2">
    <source>
        <dbReference type="ARBA" id="ARBA00022670"/>
    </source>
</evidence>
<feature type="domain" description="Xaa-Pro dipeptidase N-terminal" evidence="9">
    <location>
        <begin position="7"/>
        <end position="159"/>
    </location>
</feature>
<organism evidence="10 11">
    <name type="scientific">Acanthopleuribacter pedis</name>
    <dbReference type="NCBI Taxonomy" id="442870"/>
    <lineage>
        <taxon>Bacteria</taxon>
        <taxon>Pseudomonadati</taxon>
        <taxon>Acidobacteriota</taxon>
        <taxon>Holophagae</taxon>
        <taxon>Acanthopleuribacterales</taxon>
        <taxon>Acanthopleuribacteraceae</taxon>
        <taxon>Acanthopleuribacter</taxon>
    </lineage>
</organism>
<evidence type="ECO:0000256" key="3">
    <source>
        <dbReference type="ARBA" id="ARBA00022723"/>
    </source>
</evidence>
<feature type="domain" description="Peptidase M24" evidence="8">
    <location>
        <begin position="170"/>
        <end position="431"/>
    </location>
</feature>
<evidence type="ECO:0000256" key="5">
    <source>
        <dbReference type="ARBA" id="ARBA00023049"/>
    </source>
</evidence>
<keyword evidence="10" id="KW-0224">Dipeptidase</keyword>
<proteinExistence type="inferred from homology"/>
<sequence length="441" mass="50697">MEKARRFADHVRHVTQIYENALETLSQEAQPMDAILIHSGTEGIYFGDDRHISFQAFGHFNHWIPVNRPDQMLLFQPGKKPTYFQVVPPDFWYDQTVVQEAWWADQYEIIRLEKPQEVMDHLPNTRRIVFLGENTKFAADMGLPAYLHNEKNLVNYLDYYRGMKTEYEVEELREANRMAVAGHKAAEQAFLNFGSERDIHLAFLNANHMLETDSPYTNIVGLDRHAAILHYQYKQRAKGDQSRVLLIDAGCVSNRYCSDITRTYMRKGGHAVFGELLKGVDVLELKLAEMVKEGMPYRQLHEAAHDGVLDLLLASEIVKGNRDELAENQRISKLFFPHGVGHLLGLQVHDVGGFFKDDHGALAPPPEEHRFLRLNREMKNGMVFTIEPGLYFIPMLLDPERESELGKSLNWSLIDALIPYGGIRIEDNIWLSENGPVNLTR</sequence>
<evidence type="ECO:0000256" key="4">
    <source>
        <dbReference type="ARBA" id="ARBA00022801"/>
    </source>
</evidence>
<keyword evidence="4 10" id="KW-0378">Hydrolase</keyword>
<keyword evidence="3 7" id="KW-0479">Metal-binding</keyword>
<dbReference type="EMBL" id="JAFREP010000001">
    <property type="protein sequence ID" value="MBO1316859.1"/>
    <property type="molecule type" value="Genomic_DNA"/>
</dbReference>
<dbReference type="PANTHER" id="PTHR43226">
    <property type="entry name" value="XAA-PRO AMINOPEPTIDASE 3"/>
    <property type="match status" value="1"/>
</dbReference>
<dbReference type="InterPro" id="IPR000994">
    <property type="entry name" value="Pept_M24"/>
</dbReference>
<accession>A0A8J7U1N4</accession>
<dbReference type="GO" id="GO:0005829">
    <property type="term" value="C:cytosol"/>
    <property type="evidence" value="ECO:0007669"/>
    <property type="project" value="TreeGrafter"/>
</dbReference>
<dbReference type="Proteomes" id="UP000664417">
    <property type="component" value="Unassembled WGS sequence"/>
</dbReference>
<evidence type="ECO:0000259" key="8">
    <source>
        <dbReference type="Pfam" id="PF00557"/>
    </source>
</evidence>
<dbReference type="InterPro" id="IPR029149">
    <property type="entry name" value="Creatin/AminoP/Spt16_N"/>
</dbReference>
<dbReference type="InterPro" id="IPR036005">
    <property type="entry name" value="Creatinase/aminopeptidase-like"/>
</dbReference>
<comment type="cofactor">
    <cofactor evidence="1">
        <name>Mn(2+)</name>
        <dbReference type="ChEBI" id="CHEBI:29035"/>
    </cofactor>
</comment>
<dbReference type="InterPro" id="IPR001131">
    <property type="entry name" value="Peptidase_M24B_aminopep-P_CS"/>
</dbReference>
<keyword evidence="2" id="KW-0645">Protease</keyword>
<dbReference type="RefSeq" id="WP_207856096.1">
    <property type="nucleotide sequence ID" value="NZ_JAFREP010000001.1"/>
</dbReference>
<dbReference type="AlphaFoldDB" id="A0A8J7U1N4"/>
<dbReference type="Gene3D" id="3.90.230.10">
    <property type="entry name" value="Creatinase/methionine aminopeptidase superfamily"/>
    <property type="match status" value="1"/>
</dbReference>
<evidence type="ECO:0000256" key="6">
    <source>
        <dbReference type="ARBA" id="ARBA00023211"/>
    </source>
</evidence>
<evidence type="ECO:0000256" key="7">
    <source>
        <dbReference type="RuleBase" id="RU000590"/>
    </source>
</evidence>
<evidence type="ECO:0000259" key="9">
    <source>
        <dbReference type="Pfam" id="PF21216"/>
    </source>
</evidence>
<dbReference type="Pfam" id="PF21216">
    <property type="entry name" value="PepQ_N"/>
    <property type="match status" value="1"/>
</dbReference>